<keyword evidence="2" id="KW-1185">Reference proteome</keyword>
<gene>
    <name evidence="1" type="ORF">SAMN05444370_1377</name>
</gene>
<protein>
    <submittedName>
        <fullName evidence="1">Uncharacterized protein</fullName>
    </submittedName>
</protein>
<organism evidence="1 2">
    <name type="scientific">Rubrimonas cliftonensis</name>
    <dbReference type="NCBI Taxonomy" id="89524"/>
    <lineage>
        <taxon>Bacteria</taxon>
        <taxon>Pseudomonadati</taxon>
        <taxon>Pseudomonadota</taxon>
        <taxon>Alphaproteobacteria</taxon>
        <taxon>Rhodobacterales</taxon>
        <taxon>Paracoccaceae</taxon>
        <taxon>Rubrimonas</taxon>
    </lineage>
</organism>
<accession>A0A1H4G582</accession>
<name>A0A1H4G582_9RHOB</name>
<dbReference type="Proteomes" id="UP000198703">
    <property type="component" value="Unassembled WGS sequence"/>
</dbReference>
<evidence type="ECO:0000313" key="1">
    <source>
        <dbReference type="EMBL" id="SEB04441.1"/>
    </source>
</evidence>
<dbReference type="EMBL" id="FNQM01000037">
    <property type="protein sequence ID" value="SEB04441.1"/>
    <property type="molecule type" value="Genomic_DNA"/>
</dbReference>
<dbReference type="STRING" id="89524.SAMN05444370_1377"/>
<evidence type="ECO:0000313" key="2">
    <source>
        <dbReference type="Proteomes" id="UP000198703"/>
    </source>
</evidence>
<proteinExistence type="predicted"/>
<reference evidence="1 2" key="1">
    <citation type="submission" date="2016-10" db="EMBL/GenBank/DDBJ databases">
        <authorList>
            <person name="de Groot N.N."/>
        </authorList>
    </citation>
    <scope>NUCLEOTIDE SEQUENCE [LARGE SCALE GENOMIC DNA]</scope>
    <source>
        <strain evidence="1 2">DSM 15345</strain>
    </source>
</reference>
<sequence length="33" mass="3425">MLIEARESSVLVSAARIGPLDAAAFYGDALLFG</sequence>
<dbReference type="AlphaFoldDB" id="A0A1H4G582"/>